<accession>A0A336KAP7</accession>
<reference evidence="1" key="1">
    <citation type="submission" date="2018-04" db="EMBL/GenBank/DDBJ databases">
        <authorList>
            <person name="Go L.Y."/>
            <person name="Mitchell J.A."/>
        </authorList>
    </citation>
    <scope>NUCLEOTIDE SEQUENCE</scope>
    <source>
        <tissue evidence="1">Whole organism</tissue>
    </source>
</reference>
<reference evidence="2" key="2">
    <citation type="submission" date="2018-07" db="EMBL/GenBank/DDBJ databases">
        <authorList>
            <person name="Quirk P.G."/>
            <person name="Krulwich T.A."/>
        </authorList>
    </citation>
    <scope>NUCLEOTIDE SEQUENCE</scope>
</reference>
<organism evidence="1">
    <name type="scientific">Culicoides sonorensis</name>
    <name type="common">Biting midge</name>
    <dbReference type="NCBI Taxonomy" id="179676"/>
    <lineage>
        <taxon>Eukaryota</taxon>
        <taxon>Metazoa</taxon>
        <taxon>Ecdysozoa</taxon>
        <taxon>Arthropoda</taxon>
        <taxon>Hexapoda</taxon>
        <taxon>Insecta</taxon>
        <taxon>Pterygota</taxon>
        <taxon>Neoptera</taxon>
        <taxon>Endopterygota</taxon>
        <taxon>Diptera</taxon>
        <taxon>Nematocera</taxon>
        <taxon>Chironomoidea</taxon>
        <taxon>Ceratopogonidae</taxon>
        <taxon>Ceratopogoninae</taxon>
        <taxon>Culicoides</taxon>
        <taxon>Monoculicoides</taxon>
    </lineage>
</organism>
<evidence type="ECO:0000313" key="1">
    <source>
        <dbReference type="EMBL" id="SSX00768.1"/>
    </source>
</evidence>
<dbReference type="PANTHER" id="PTHR21055:SF3">
    <property type="entry name" value="PROTEIN PHOSPHATASE 1 REGULATORY SUBUNIT 36"/>
    <property type="match status" value="1"/>
</dbReference>
<name>A0A336KAP7_CULSO</name>
<dbReference type="VEuPathDB" id="VectorBase:CSON004011"/>
<protein>
    <submittedName>
        <fullName evidence="1">CSON004011 protein</fullName>
    </submittedName>
</protein>
<dbReference type="GO" id="GO:0019902">
    <property type="term" value="F:phosphatase binding"/>
    <property type="evidence" value="ECO:0007669"/>
    <property type="project" value="InterPro"/>
</dbReference>
<gene>
    <name evidence="1" type="primary">CSON004011</name>
</gene>
<dbReference type="EMBL" id="UFQT01000176">
    <property type="protein sequence ID" value="SSX21148.1"/>
    <property type="molecule type" value="Genomic_DNA"/>
</dbReference>
<proteinExistence type="predicted"/>
<dbReference type="Pfam" id="PF14895">
    <property type="entry name" value="PPPI_inhib"/>
    <property type="match status" value="1"/>
</dbReference>
<dbReference type="EMBL" id="UFQS01000176">
    <property type="protein sequence ID" value="SSX00768.1"/>
    <property type="molecule type" value="Genomic_DNA"/>
</dbReference>
<dbReference type="PANTHER" id="PTHR21055">
    <property type="entry name" value="PROTEIN PHOSPHATASE 1 REGULATORY SUBUNIT 36"/>
    <property type="match status" value="1"/>
</dbReference>
<evidence type="ECO:0000313" key="2">
    <source>
        <dbReference type="EMBL" id="SSX21148.1"/>
    </source>
</evidence>
<dbReference type="InterPro" id="IPR026142">
    <property type="entry name" value="Pro_pase_1_reg_su_36"/>
</dbReference>
<dbReference type="OMA" id="SHAIYLK"/>
<sequence length="367" mass="43548">MAFIGKWIFNHETDRFEFHTYPKLKENEEEAKLRPAPPFIEKLPRNFYENTNPISIDDIKFQVNKLASDCHKKIFKELTKNCHINEFLKYLTIYFHQFLKTVEFMLYRRDLIRESKGMIKNMKSADTEKKVSEKLSHKRILLAREYAKIILGEIKVSKYFGNTNKDGVMHFEGFIEFCKLFVFIALHRRALNTIAYEMDRLFRSSHFTKIPRSEYMPKYGSREKLVLFGADNPTERGFYLSNSPLIRELIKVKRANKDLLLIGDLKYMGPSEYLWNLEKPYITSTTQLNLINTNIGCFGHPKSLYDEHLNVDYRKVRKERFDEKYDTFGLVLKDFISIPKEKLSMERSPIGLSRIKMSKKEKFKTCS</sequence>
<dbReference type="AlphaFoldDB" id="A0A336KAP7"/>